<evidence type="ECO:0000256" key="1">
    <source>
        <dbReference type="SAM" id="Phobius"/>
    </source>
</evidence>
<accession>A0A0C3C3K2</accession>
<proteinExistence type="predicted"/>
<keyword evidence="1" id="KW-1133">Transmembrane helix</keyword>
<feature type="signal peptide" evidence="2">
    <location>
        <begin position="1"/>
        <end position="20"/>
    </location>
</feature>
<keyword evidence="1" id="KW-0812">Transmembrane</keyword>
<dbReference type="OrthoDB" id="3058904at2759"/>
<dbReference type="EMBL" id="KN831775">
    <property type="protein sequence ID" value="KIM43480.1"/>
    <property type="molecule type" value="Genomic_DNA"/>
</dbReference>
<organism evidence="3 4">
    <name type="scientific">Hebeloma cylindrosporum</name>
    <dbReference type="NCBI Taxonomy" id="76867"/>
    <lineage>
        <taxon>Eukaryota</taxon>
        <taxon>Fungi</taxon>
        <taxon>Dikarya</taxon>
        <taxon>Basidiomycota</taxon>
        <taxon>Agaricomycotina</taxon>
        <taxon>Agaricomycetes</taxon>
        <taxon>Agaricomycetidae</taxon>
        <taxon>Agaricales</taxon>
        <taxon>Agaricineae</taxon>
        <taxon>Hymenogastraceae</taxon>
        <taxon>Hebeloma</taxon>
    </lineage>
</organism>
<feature type="transmembrane region" description="Helical" evidence="1">
    <location>
        <begin position="149"/>
        <end position="174"/>
    </location>
</feature>
<evidence type="ECO:0000313" key="4">
    <source>
        <dbReference type="Proteomes" id="UP000053424"/>
    </source>
</evidence>
<name>A0A0C3C3K2_HEBCY</name>
<feature type="transmembrane region" description="Helical" evidence="1">
    <location>
        <begin position="186"/>
        <end position="205"/>
    </location>
</feature>
<evidence type="ECO:0000256" key="2">
    <source>
        <dbReference type="SAM" id="SignalP"/>
    </source>
</evidence>
<keyword evidence="4" id="KW-1185">Reference proteome</keyword>
<evidence type="ECO:0008006" key="5">
    <source>
        <dbReference type="Google" id="ProtNLM"/>
    </source>
</evidence>
<sequence>MYFRSLSLLATFACAGLTIAAPAAPVPAPAVPNVGAPALPNLPVPRSPVDTTVVTGALANAEDVAKLPALPVPRDVDHPTLPEVFKTIVIKVNPIADKLKTAVSIKAEIDATVVVDLLHEIIDVLSVAVSEVQYIVDNPVDFVLSIDGVVLALDAVSAIVVTVLYVIFSTLRVVVSSVDGTVHDAVLPLVANIGALVTHLLTLALTLVPGLLVLLAAAVGGLVDTLYFLNIAGVVHVLGLTRP</sequence>
<feature type="transmembrane region" description="Helical" evidence="1">
    <location>
        <begin position="211"/>
        <end position="238"/>
    </location>
</feature>
<evidence type="ECO:0000313" key="3">
    <source>
        <dbReference type="EMBL" id="KIM43480.1"/>
    </source>
</evidence>
<keyword evidence="2" id="KW-0732">Signal</keyword>
<dbReference type="Proteomes" id="UP000053424">
    <property type="component" value="Unassembled WGS sequence"/>
</dbReference>
<protein>
    <recommendedName>
        <fullName evidence="5">Transmembrane protein</fullName>
    </recommendedName>
</protein>
<dbReference type="HOGENOM" id="CLU_1142711_0_0_1"/>
<dbReference type="AlphaFoldDB" id="A0A0C3C3K2"/>
<keyword evidence="1" id="KW-0472">Membrane</keyword>
<reference evidence="3 4" key="1">
    <citation type="submission" date="2014-04" db="EMBL/GenBank/DDBJ databases">
        <authorList>
            <consortium name="DOE Joint Genome Institute"/>
            <person name="Kuo A."/>
            <person name="Gay G."/>
            <person name="Dore J."/>
            <person name="Kohler A."/>
            <person name="Nagy L.G."/>
            <person name="Floudas D."/>
            <person name="Copeland A."/>
            <person name="Barry K.W."/>
            <person name="Cichocki N."/>
            <person name="Veneault-Fourrey C."/>
            <person name="LaButti K."/>
            <person name="Lindquist E.A."/>
            <person name="Lipzen A."/>
            <person name="Lundell T."/>
            <person name="Morin E."/>
            <person name="Murat C."/>
            <person name="Sun H."/>
            <person name="Tunlid A."/>
            <person name="Henrissat B."/>
            <person name="Grigoriev I.V."/>
            <person name="Hibbett D.S."/>
            <person name="Martin F."/>
            <person name="Nordberg H.P."/>
            <person name="Cantor M.N."/>
            <person name="Hua S.X."/>
        </authorList>
    </citation>
    <scope>NUCLEOTIDE SEQUENCE [LARGE SCALE GENOMIC DNA]</scope>
    <source>
        <strain evidence="4">h7</strain>
    </source>
</reference>
<gene>
    <name evidence="3" type="ORF">M413DRAFT_443400</name>
</gene>
<reference evidence="4" key="2">
    <citation type="submission" date="2015-01" db="EMBL/GenBank/DDBJ databases">
        <title>Evolutionary Origins and Diversification of the Mycorrhizal Mutualists.</title>
        <authorList>
            <consortium name="DOE Joint Genome Institute"/>
            <consortium name="Mycorrhizal Genomics Consortium"/>
            <person name="Kohler A."/>
            <person name="Kuo A."/>
            <person name="Nagy L.G."/>
            <person name="Floudas D."/>
            <person name="Copeland A."/>
            <person name="Barry K.W."/>
            <person name="Cichocki N."/>
            <person name="Veneault-Fourrey C."/>
            <person name="LaButti K."/>
            <person name="Lindquist E.A."/>
            <person name="Lipzen A."/>
            <person name="Lundell T."/>
            <person name="Morin E."/>
            <person name="Murat C."/>
            <person name="Riley R."/>
            <person name="Ohm R."/>
            <person name="Sun H."/>
            <person name="Tunlid A."/>
            <person name="Henrissat B."/>
            <person name="Grigoriev I.V."/>
            <person name="Hibbett D.S."/>
            <person name="Martin F."/>
        </authorList>
    </citation>
    <scope>NUCLEOTIDE SEQUENCE [LARGE SCALE GENOMIC DNA]</scope>
    <source>
        <strain evidence="4">h7</strain>
    </source>
</reference>
<feature type="chain" id="PRO_5002162380" description="Transmembrane protein" evidence="2">
    <location>
        <begin position="21"/>
        <end position="243"/>
    </location>
</feature>